<dbReference type="AlphaFoldDB" id="A0A0E9X3U5"/>
<organism evidence="1">
    <name type="scientific">Anguilla anguilla</name>
    <name type="common">European freshwater eel</name>
    <name type="synonym">Muraena anguilla</name>
    <dbReference type="NCBI Taxonomy" id="7936"/>
    <lineage>
        <taxon>Eukaryota</taxon>
        <taxon>Metazoa</taxon>
        <taxon>Chordata</taxon>
        <taxon>Craniata</taxon>
        <taxon>Vertebrata</taxon>
        <taxon>Euteleostomi</taxon>
        <taxon>Actinopterygii</taxon>
        <taxon>Neopterygii</taxon>
        <taxon>Teleostei</taxon>
        <taxon>Anguilliformes</taxon>
        <taxon>Anguillidae</taxon>
        <taxon>Anguilla</taxon>
    </lineage>
</organism>
<protein>
    <submittedName>
        <fullName evidence="1">Uncharacterized protein</fullName>
    </submittedName>
</protein>
<dbReference type="EMBL" id="GBXM01011190">
    <property type="protein sequence ID" value="JAH97387.1"/>
    <property type="molecule type" value="Transcribed_RNA"/>
</dbReference>
<reference evidence="1" key="1">
    <citation type="submission" date="2014-11" db="EMBL/GenBank/DDBJ databases">
        <authorList>
            <person name="Amaro Gonzalez C."/>
        </authorList>
    </citation>
    <scope>NUCLEOTIDE SEQUENCE</scope>
</reference>
<accession>A0A0E9X3U5</accession>
<name>A0A0E9X3U5_ANGAN</name>
<proteinExistence type="predicted"/>
<evidence type="ECO:0000313" key="1">
    <source>
        <dbReference type="EMBL" id="JAH97387.1"/>
    </source>
</evidence>
<reference evidence="1" key="2">
    <citation type="journal article" date="2015" name="Fish Shellfish Immunol.">
        <title>Early steps in the European eel (Anguilla anguilla)-Vibrio vulnificus interaction in the gills: Role of the RtxA13 toxin.</title>
        <authorList>
            <person name="Callol A."/>
            <person name="Pajuelo D."/>
            <person name="Ebbesson L."/>
            <person name="Teles M."/>
            <person name="MacKenzie S."/>
            <person name="Amaro C."/>
        </authorList>
    </citation>
    <scope>NUCLEOTIDE SEQUENCE</scope>
</reference>
<sequence length="56" mass="6563">MYTQGRSKSQSWKNVSTSLKVKLKNVEHTSLSLQRHCDDKETMKVIQEEKSRLLLN</sequence>